<dbReference type="EMBL" id="WTVH01000010">
    <property type="protein sequence ID" value="NMF93088.1"/>
    <property type="molecule type" value="Genomic_DNA"/>
</dbReference>
<evidence type="ECO:0000256" key="2">
    <source>
        <dbReference type="ARBA" id="ARBA00022729"/>
    </source>
</evidence>
<evidence type="ECO:0000256" key="3">
    <source>
        <dbReference type="SAM" id="SignalP"/>
    </source>
</evidence>
<dbReference type="PANTHER" id="PTHR30483:SF6">
    <property type="entry name" value="PERIPLASMIC BINDING PROTEIN OF ABC TRANSPORTER FOR NATURAL AMINO ACIDS"/>
    <property type="match status" value="1"/>
</dbReference>
<sequence length="395" mass="41879">MKHSQRQWRSLAGAVAAVSIAGAALLPALAHGADKVKVGLLLPYTGTYAAIGNAITNGFKQHVAEHDGKLGGREVEYFFADDKSDPATATENASKLIKRDRVDVLVGTVHSGAALAMAKVARDTDTLLIIPTAGNDELTGSLCAPTVFRTSMSTWQPAYAMGKLAAERGHKNVVTVSWKYSFGDQSAAGFKEAFEQAGGKVAKELFVPFPSVDFRHLLDEIANLKPDAVFASFVGSGAAKFVKDYDAAGLKAKIPLYGTGYLTEGTLDAMNGAGEGVLTTLHYADGLTNEKDKSFRTAYQAAYDLKPDVYAVHGYDAAQLLGAGLEAVKGDKLDQAAMIKAMESAKIDSPRGAFTMSKAHNPVQDVYLREVEGRENKLVGVAQKALADPARGCSM</sequence>
<feature type="chain" id="PRO_5046325307" evidence="3">
    <location>
        <begin position="33"/>
        <end position="395"/>
    </location>
</feature>
<dbReference type="InterPro" id="IPR051010">
    <property type="entry name" value="BCAA_transport"/>
</dbReference>
<feature type="domain" description="Leucine-binding protein" evidence="4">
    <location>
        <begin position="35"/>
        <end position="372"/>
    </location>
</feature>
<dbReference type="InterPro" id="IPR028081">
    <property type="entry name" value="Leu-bd"/>
</dbReference>
<accession>A0ABX1N1F7</accession>
<comment type="similarity">
    <text evidence="1">Belongs to the leucine-binding protein family.</text>
</comment>
<proteinExistence type="inferred from homology"/>
<dbReference type="SUPFAM" id="SSF53822">
    <property type="entry name" value="Periplasmic binding protein-like I"/>
    <property type="match status" value="1"/>
</dbReference>
<feature type="signal peptide" evidence="3">
    <location>
        <begin position="1"/>
        <end position="32"/>
    </location>
</feature>
<evidence type="ECO:0000256" key="1">
    <source>
        <dbReference type="ARBA" id="ARBA00010062"/>
    </source>
</evidence>
<gene>
    <name evidence="5" type="ORF">GO608_07070</name>
</gene>
<dbReference type="PANTHER" id="PTHR30483">
    <property type="entry name" value="LEUCINE-SPECIFIC-BINDING PROTEIN"/>
    <property type="match status" value="1"/>
</dbReference>
<name>A0ABX1N1F7_9RHOO</name>
<organism evidence="5 6">
    <name type="scientific">Aromatoleum buckelii</name>
    <dbReference type="NCBI Taxonomy" id="200254"/>
    <lineage>
        <taxon>Bacteria</taxon>
        <taxon>Pseudomonadati</taxon>
        <taxon>Pseudomonadota</taxon>
        <taxon>Betaproteobacteria</taxon>
        <taxon>Rhodocyclales</taxon>
        <taxon>Rhodocyclaceae</taxon>
        <taxon>Aromatoleum</taxon>
    </lineage>
</organism>
<keyword evidence="6" id="KW-1185">Reference proteome</keyword>
<dbReference type="Proteomes" id="UP000601990">
    <property type="component" value="Unassembled WGS sequence"/>
</dbReference>
<dbReference type="Pfam" id="PF13458">
    <property type="entry name" value="Peripla_BP_6"/>
    <property type="match status" value="1"/>
</dbReference>
<dbReference type="InterPro" id="IPR028082">
    <property type="entry name" value="Peripla_BP_I"/>
</dbReference>
<dbReference type="CDD" id="cd20014">
    <property type="entry name" value="PBP1_RPA0668_benzoate-like"/>
    <property type="match status" value="1"/>
</dbReference>
<evidence type="ECO:0000259" key="4">
    <source>
        <dbReference type="Pfam" id="PF13458"/>
    </source>
</evidence>
<keyword evidence="2 3" id="KW-0732">Signal</keyword>
<dbReference type="RefSeq" id="WP_169198376.1">
    <property type="nucleotide sequence ID" value="NZ_WTVH02000008.1"/>
</dbReference>
<evidence type="ECO:0000313" key="6">
    <source>
        <dbReference type="Proteomes" id="UP000601990"/>
    </source>
</evidence>
<comment type="caution">
    <text evidence="5">The sequence shown here is derived from an EMBL/GenBank/DDBJ whole genome shotgun (WGS) entry which is preliminary data.</text>
</comment>
<protein>
    <submittedName>
        <fullName evidence="5">ABC transporter substrate-binding protein</fullName>
    </submittedName>
</protein>
<dbReference type="Gene3D" id="3.40.50.2300">
    <property type="match status" value="2"/>
</dbReference>
<evidence type="ECO:0000313" key="5">
    <source>
        <dbReference type="EMBL" id="NMF93088.1"/>
    </source>
</evidence>
<reference evidence="5" key="1">
    <citation type="submission" date="2019-12" db="EMBL/GenBank/DDBJ databases">
        <title>Comparative genomics gives insights into the taxonomy of the Azoarcus-Aromatoleum group and reveals separate origins of nif in the plant-associated Azoarcus and non-plant-associated Aromatoleum sub-groups.</title>
        <authorList>
            <person name="Lafos M."/>
            <person name="Maluk M."/>
            <person name="Batista M."/>
            <person name="Junghare M."/>
            <person name="Carmona M."/>
            <person name="Faoro H."/>
            <person name="Cruz L.M."/>
            <person name="Battistoni F."/>
            <person name="De Souza E."/>
            <person name="Pedrosa F."/>
            <person name="Chen W.-M."/>
            <person name="Poole P.S."/>
            <person name="Dixon R.A."/>
            <person name="James E.K."/>
        </authorList>
    </citation>
    <scope>NUCLEOTIDE SEQUENCE</scope>
    <source>
        <strain evidence="5">U120</strain>
    </source>
</reference>